<keyword evidence="1" id="KW-0812">Transmembrane</keyword>
<comment type="caution">
    <text evidence="2">The sequence shown here is derived from an EMBL/GenBank/DDBJ whole genome shotgun (WGS) entry which is preliminary data.</text>
</comment>
<evidence type="ECO:0000256" key="1">
    <source>
        <dbReference type="SAM" id="Phobius"/>
    </source>
</evidence>
<keyword evidence="3" id="KW-1185">Reference proteome</keyword>
<organism evidence="2 3">
    <name type="scientific">Hymenobacter saemangeumensis</name>
    <dbReference type="NCBI Taxonomy" id="1084522"/>
    <lineage>
        <taxon>Bacteria</taxon>
        <taxon>Pseudomonadati</taxon>
        <taxon>Bacteroidota</taxon>
        <taxon>Cytophagia</taxon>
        <taxon>Cytophagales</taxon>
        <taxon>Hymenobacteraceae</taxon>
        <taxon>Hymenobacter</taxon>
    </lineage>
</organism>
<dbReference type="EMBL" id="BAABGZ010000027">
    <property type="protein sequence ID" value="GAA4358646.1"/>
    <property type="molecule type" value="Genomic_DNA"/>
</dbReference>
<gene>
    <name evidence="2" type="ORF">GCM10023185_24560</name>
</gene>
<evidence type="ECO:0000313" key="2">
    <source>
        <dbReference type="EMBL" id="GAA4358646.1"/>
    </source>
</evidence>
<accession>A0ABP8IHJ1</accession>
<protein>
    <submittedName>
        <fullName evidence="2">Uncharacterized protein</fullName>
    </submittedName>
</protein>
<feature type="transmembrane region" description="Helical" evidence="1">
    <location>
        <begin position="130"/>
        <end position="149"/>
    </location>
</feature>
<evidence type="ECO:0000313" key="3">
    <source>
        <dbReference type="Proteomes" id="UP001501153"/>
    </source>
</evidence>
<reference evidence="3" key="1">
    <citation type="journal article" date="2019" name="Int. J. Syst. Evol. Microbiol.">
        <title>The Global Catalogue of Microorganisms (GCM) 10K type strain sequencing project: providing services to taxonomists for standard genome sequencing and annotation.</title>
        <authorList>
            <consortium name="The Broad Institute Genomics Platform"/>
            <consortium name="The Broad Institute Genome Sequencing Center for Infectious Disease"/>
            <person name="Wu L."/>
            <person name="Ma J."/>
        </authorList>
    </citation>
    <scope>NUCLEOTIDE SEQUENCE [LARGE SCALE GENOMIC DNA]</scope>
    <source>
        <strain evidence="3">JCM 17923</strain>
    </source>
</reference>
<feature type="transmembrane region" description="Helical" evidence="1">
    <location>
        <begin position="73"/>
        <end position="91"/>
    </location>
</feature>
<dbReference type="Proteomes" id="UP001501153">
    <property type="component" value="Unassembled WGS sequence"/>
</dbReference>
<dbReference type="RefSeq" id="WP_345236347.1">
    <property type="nucleotide sequence ID" value="NZ_BAABGZ010000027.1"/>
</dbReference>
<sequence>MSADTEFPDFDEDALRRLWQATPEPAAPSSPELRRQLTGRRRRLLLQKAGSLLALVLAPPAMLWVYLTVHPGLLATLGLLLAGLAVMGAIARQLLTLRLLYTFPAQDSPPRYLARLRGHYQWQQQYGLRFYQGYVLLLNTGLALFFFDTNRAEPAWQWGLVAGMAVFSLLVIRRYSQRYAASEERALAQLLSGLQGFEEKD</sequence>
<proteinExistence type="predicted"/>
<feature type="transmembrane region" description="Helical" evidence="1">
    <location>
        <begin position="44"/>
        <end position="67"/>
    </location>
</feature>
<name>A0ABP8IHJ1_9BACT</name>
<keyword evidence="1" id="KW-1133">Transmembrane helix</keyword>
<keyword evidence="1" id="KW-0472">Membrane</keyword>
<feature type="transmembrane region" description="Helical" evidence="1">
    <location>
        <begin position="155"/>
        <end position="172"/>
    </location>
</feature>